<feature type="domain" description="YhdP central" evidence="3">
    <location>
        <begin position="18"/>
        <end position="1321"/>
    </location>
</feature>
<dbReference type="RefSeq" id="WP_198113067.1">
    <property type="nucleotide sequence ID" value="NZ_JAEDAK010000020.1"/>
</dbReference>
<dbReference type="PANTHER" id="PTHR38690:SF1">
    <property type="entry name" value="PROTEASE"/>
    <property type="match status" value="1"/>
</dbReference>
<dbReference type="InterPro" id="IPR025263">
    <property type="entry name" value="YhdP_central"/>
</dbReference>
<evidence type="ECO:0000256" key="2">
    <source>
        <dbReference type="SAM" id="Phobius"/>
    </source>
</evidence>
<sequence length="1350" mass="146929">MSSVLSKIAAASHRPARWLRRGLRALLWAVLGLWFVLLSLWLILHWAILPNVDRWRPELEQRATSWLGSSVRIGAIEVRTAGWIPALDLREVQLLDAAGRPALRLPRVTAALSARSLLTFTPRLEQLYLHEPELELRRDAQGQIWVAGQRLRTEGAAEDTRLADWLLRQHEFAIQGGRLRWVDETRAAEPLVLQGVDLLWRNGLRRHELRIDAVPPPGWGERLSLRARVTQPFLARPSDWKRWNGLFYAELPRARVAELRRHLSLPFDLNEGDGALRFWAELKQGSLHSADLDLALRAVALRLTPRVQPLQLADLQTRISWSQQPQGTRWQLRGLRFQLQDGEGPAQHWAPSQLTLSLQHPASRGLWQPLAPGSLQGGQLQADRLDLGLLAALAERLPLGEALHRELQSRQPQGRVNQLLAEWQGSLDAPTQWRVDASAEGLAWAALPASAAPDGRPGLGQPGLQGAALSLNASEQGGQARISLREGHVAWPGLLADEQLPLEQAQLQLQWQRQADSWDVQLRQAKLRTADGHLELDGRWRSAGPNDPKRHGHLELNAKLPRLDVRALPRYLPLPLDAGVRRYLAESLQAGEARQVQLTLKGALDDFPFEHGGGVFKVTAKAQGLRYAFVPSHGADERGPAYQSPWPALEELNGELSFEGPGMRIKNARTKVGNLEAQVTQAVVAHLGREPVMKIDGSWKGPAQDALQFMRNTPIGGWTGHALGLAQASGPVAGKLALQIPLQHPERTTVQGNVQLAGNELRLRPDLPPFQNVRARAEFTEGGLQIPSAQARWLGGELKVEGGSQADRSLLLRAQGSASAEGLKAATEFGPMVSGLAAKLNGLTPFQFQGVWNAQGSELSLQSPLTGLGASLPEPFAKPAEASWPLQLSWRTDVQRVDRLRIALGPHQGLLERAPGQALRGSLRVGSGPEPSLPEQGLWLNLNLPRIDLDAWRAVLHGLGPQGAGAGVAPSRIALNTPELRVAGRVLRDISAAASREMEVAGRPVWRFTLQSQPISGYAEWQEGGSAGQPGQLLARLARLSLPKSEAARADQALDEASGPLPGLDLVVDDFELRGMKLGRLEVKATGAPAGQPWSLAHLGLQHPDATLKAQGAWRPQSHRTELDWQLELANSGSWLANLGLPDTVRGGQGELKGRLSWRGSPLSFDIPNLDGQFSVQLGAGQFLKAQPGAARLLGVLSLQSLPRRLLFDWRDVFADGFAFDDFGGDVQIERGIARSSNLRMRGPQASVLMDGKADLLRETADFKVLMVPDVNAGGASLAYAAINPAVGLTTFLAQLILRRPIAAAGTQQFHITGPWADPKVEKLDKPEIPGAPTPPAAAPAASATASAPK</sequence>
<proteinExistence type="predicted"/>
<feature type="transmembrane region" description="Helical" evidence="2">
    <location>
        <begin position="25"/>
        <end position="48"/>
    </location>
</feature>
<dbReference type="PANTHER" id="PTHR38690">
    <property type="entry name" value="PROTEASE-RELATED"/>
    <property type="match status" value="1"/>
</dbReference>
<name>A0A931NK32_9BURK</name>
<organism evidence="4 5">
    <name type="scientific">Inhella proteolytica</name>
    <dbReference type="NCBI Taxonomy" id="2795029"/>
    <lineage>
        <taxon>Bacteria</taxon>
        <taxon>Pseudomonadati</taxon>
        <taxon>Pseudomonadota</taxon>
        <taxon>Betaproteobacteria</taxon>
        <taxon>Burkholderiales</taxon>
        <taxon>Sphaerotilaceae</taxon>
        <taxon>Inhella</taxon>
    </lineage>
</organism>
<feature type="compositionally biased region" description="Basic and acidic residues" evidence="1">
    <location>
        <begin position="1319"/>
        <end position="1328"/>
    </location>
</feature>
<evidence type="ECO:0000313" key="5">
    <source>
        <dbReference type="Proteomes" id="UP000613266"/>
    </source>
</evidence>
<keyword evidence="2" id="KW-1133">Transmembrane helix</keyword>
<protein>
    <submittedName>
        <fullName evidence="4">TIGR02099 family protein</fullName>
    </submittedName>
</protein>
<evidence type="ECO:0000259" key="3">
    <source>
        <dbReference type="Pfam" id="PF13116"/>
    </source>
</evidence>
<feature type="region of interest" description="Disordered" evidence="1">
    <location>
        <begin position="1316"/>
        <end position="1350"/>
    </location>
</feature>
<dbReference type="NCBIfam" id="TIGR02099">
    <property type="entry name" value="YhdP family protein"/>
    <property type="match status" value="1"/>
</dbReference>
<dbReference type="Proteomes" id="UP000613266">
    <property type="component" value="Unassembled WGS sequence"/>
</dbReference>
<gene>
    <name evidence="4" type="ORF">I7X39_20460</name>
</gene>
<dbReference type="EMBL" id="JAEDAK010000020">
    <property type="protein sequence ID" value="MBH9579275.1"/>
    <property type="molecule type" value="Genomic_DNA"/>
</dbReference>
<reference evidence="4" key="1">
    <citation type="submission" date="2020-12" db="EMBL/GenBank/DDBJ databases">
        <title>The genome sequence of Inhella sp. 1Y17.</title>
        <authorList>
            <person name="Liu Y."/>
        </authorList>
    </citation>
    <scope>NUCLEOTIDE SEQUENCE</scope>
    <source>
        <strain evidence="4">1Y17</strain>
    </source>
</reference>
<dbReference type="Pfam" id="PF13116">
    <property type="entry name" value="YhdP"/>
    <property type="match status" value="1"/>
</dbReference>
<keyword evidence="2" id="KW-0472">Membrane</keyword>
<keyword evidence="5" id="KW-1185">Reference proteome</keyword>
<feature type="compositionally biased region" description="Low complexity" evidence="1">
    <location>
        <begin position="1339"/>
        <end position="1350"/>
    </location>
</feature>
<accession>A0A931NK32</accession>
<evidence type="ECO:0000313" key="4">
    <source>
        <dbReference type="EMBL" id="MBH9579275.1"/>
    </source>
</evidence>
<dbReference type="InterPro" id="IPR011836">
    <property type="entry name" value="YhdP"/>
</dbReference>
<evidence type="ECO:0000256" key="1">
    <source>
        <dbReference type="SAM" id="MobiDB-lite"/>
    </source>
</evidence>
<keyword evidence="2" id="KW-0812">Transmembrane</keyword>
<comment type="caution">
    <text evidence="4">The sequence shown here is derived from an EMBL/GenBank/DDBJ whole genome shotgun (WGS) entry which is preliminary data.</text>
</comment>